<protein>
    <submittedName>
        <fullName evidence="2">Uncharacterized protein</fullName>
    </submittedName>
</protein>
<dbReference type="EMBL" id="HE616892">
    <property type="protein sequence ID" value="CCE98497.1"/>
    <property type="molecule type" value="Genomic_DNA"/>
</dbReference>
<gene>
    <name evidence="2" type="ordered locus">SFHH103_04006</name>
</gene>
<keyword evidence="2" id="KW-0614">Plasmid</keyword>
<accession>G9ABR8</accession>
<evidence type="ECO:0000313" key="2">
    <source>
        <dbReference type="EMBL" id="CCE98497.1"/>
    </source>
</evidence>
<name>G9ABR8_SINF1</name>
<reference evidence="2 3" key="1">
    <citation type="journal article" date="2012" name="J. Bacteriol.">
        <title>Genome sequence of the soybean symbiont Sinorhizobium fredii HH103.</title>
        <authorList>
            <person name="Weidner S."/>
            <person name="Becker A."/>
            <person name="Bonilla I."/>
            <person name="Jaenicke S."/>
            <person name="Lloret J."/>
            <person name="Margaret I."/>
            <person name="Puhler A."/>
            <person name="Ruiz-Sainz J.E."/>
            <person name="Schneiker-Bekel S."/>
            <person name="Szczepanowski R."/>
            <person name="Vinardell J.M."/>
            <person name="Zehner S."/>
            <person name="Gottfert M."/>
        </authorList>
    </citation>
    <scope>NUCLEOTIDE SEQUENCE [LARGE SCALE GENOMIC DNA]</scope>
    <source>
        <strain evidence="2 3">HH103</strain>
        <plasmid evidence="3">pSfHH103b</plasmid>
    </source>
</reference>
<dbReference type="KEGG" id="sfh:SFHH103_04006"/>
<proteinExistence type="predicted"/>
<dbReference type="HOGENOM" id="CLU_2525204_0_0_5"/>
<evidence type="ECO:0000256" key="1">
    <source>
        <dbReference type="SAM" id="MobiDB-lite"/>
    </source>
</evidence>
<evidence type="ECO:0000313" key="3">
    <source>
        <dbReference type="Proteomes" id="UP000007735"/>
    </source>
</evidence>
<dbReference type="Proteomes" id="UP000007735">
    <property type="component" value="Plasmid pSfHH103b"/>
</dbReference>
<feature type="region of interest" description="Disordered" evidence="1">
    <location>
        <begin position="1"/>
        <end position="49"/>
    </location>
</feature>
<geneLocation type="plasmid" evidence="2 3">
    <name>pSfHH103b</name>
</geneLocation>
<dbReference type="AlphaFoldDB" id="G9ABR8"/>
<sequence>MRRHVSTAETTLLPAPDSSEENMAAEGRSNQSIYAALPLPQPGDDAERSNQLDEWSAIIQRRLAHSYARVGYRISVCSSGAASV</sequence>
<organism evidence="2 3">
    <name type="scientific">Sinorhizobium fredii (strain HH103)</name>
    <dbReference type="NCBI Taxonomy" id="1117943"/>
    <lineage>
        <taxon>Bacteria</taxon>
        <taxon>Pseudomonadati</taxon>
        <taxon>Pseudomonadota</taxon>
        <taxon>Alphaproteobacteria</taxon>
        <taxon>Hyphomicrobiales</taxon>
        <taxon>Rhizobiaceae</taxon>
        <taxon>Sinorhizobium/Ensifer group</taxon>
        <taxon>Sinorhizobium</taxon>
    </lineage>
</organism>